<sequence>MPSDFDLLRALDTEPHTASTVDVRQAIADGRRKKRQRGAGYAGVALTFVAVTGVTIASGALSHTPAKPTPGTDVAATKTTPAASAPSSCTVQQLTVPKNAPKAVVSGADSTGSYLAGRSYPTADQYQAVIWHNGTGTEVPLPGDEEESLEDVNASGTAVGWSYLQQKQTPFVYYNGRVSQLSGVTDGSANAINDRGTIVGEDGEHPIFWSSVTAQPRRLPVPAGAASATAADIDEDGTIVGTIGNKTPYVWLPDGSHHALKVPELNGKAAEGRVFHISGGWVIGVVNEAGSGKGSARAKARGETKTARWNVRTGEVQIIEGLDGTPDAVNAQGWLTAVERQTGAVLHADTSTIKLPGLAPRGADQLADIANTISNDGRTIGGQSNDTNGVIQPVVWHCK</sequence>
<dbReference type="Proteomes" id="UP001240150">
    <property type="component" value="Chromosome"/>
</dbReference>
<accession>A0ABY8WJD4</accession>
<reference evidence="3 4" key="1">
    <citation type="submission" date="2023-06" db="EMBL/GenBank/DDBJ databases">
        <authorList>
            <person name="Yushchuk O."/>
            <person name="Binda E."/>
            <person name="Ruckert-Reed C."/>
            <person name="Fedorenko V."/>
            <person name="Kalinowski J."/>
            <person name="Marinelli F."/>
        </authorList>
    </citation>
    <scope>NUCLEOTIDE SEQUENCE [LARGE SCALE GENOMIC DNA]</scope>
    <source>
        <strain evidence="3 4">NRRL 3884</strain>
    </source>
</reference>
<keyword evidence="2" id="KW-0472">Membrane</keyword>
<organism evidence="3 4">
    <name type="scientific">Actinoplanes oblitus</name>
    <dbReference type="NCBI Taxonomy" id="3040509"/>
    <lineage>
        <taxon>Bacteria</taxon>
        <taxon>Bacillati</taxon>
        <taxon>Actinomycetota</taxon>
        <taxon>Actinomycetes</taxon>
        <taxon>Micromonosporales</taxon>
        <taxon>Micromonosporaceae</taxon>
        <taxon>Actinoplanes</taxon>
    </lineage>
</organism>
<evidence type="ECO:0000256" key="1">
    <source>
        <dbReference type="SAM" id="MobiDB-lite"/>
    </source>
</evidence>
<keyword evidence="2" id="KW-1133">Transmembrane helix</keyword>
<evidence type="ECO:0000313" key="3">
    <source>
        <dbReference type="EMBL" id="WIM96987.1"/>
    </source>
</evidence>
<feature type="transmembrane region" description="Helical" evidence="2">
    <location>
        <begin position="41"/>
        <end position="61"/>
    </location>
</feature>
<keyword evidence="4" id="KW-1185">Reference proteome</keyword>
<evidence type="ECO:0000313" key="4">
    <source>
        <dbReference type="Proteomes" id="UP001240150"/>
    </source>
</evidence>
<proteinExistence type="predicted"/>
<feature type="compositionally biased region" description="Low complexity" evidence="1">
    <location>
        <begin position="75"/>
        <end position="86"/>
    </location>
</feature>
<protein>
    <submittedName>
        <fullName evidence="3">Uncharacterized protein</fullName>
    </submittedName>
</protein>
<evidence type="ECO:0000256" key="2">
    <source>
        <dbReference type="SAM" id="Phobius"/>
    </source>
</evidence>
<name>A0ABY8WJD4_9ACTN</name>
<feature type="region of interest" description="Disordered" evidence="1">
    <location>
        <begin position="60"/>
        <end position="86"/>
    </location>
</feature>
<gene>
    <name evidence="3" type="ORF">ACTOB_000470</name>
</gene>
<dbReference type="RefSeq" id="WP_284918322.1">
    <property type="nucleotide sequence ID" value="NZ_CP126980.1"/>
</dbReference>
<dbReference type="EMBL" id="CP126980">
    <property type="protein sequence ID" value="WIM96987.1"/>
    <property type="molecule type" value="Genomic_DNA"/>
</dbReference>
<keyword evidence="2" id="KW-0812">Transmembrane</keyword>